<dbReference type="InterPro" id="IPR000551">
    <property type="entry name" value="MerR-type_HTH_dom"/>
</dbReference>
<organism evidence="5 6">
    <name type="scientific">Shewanella yunxiaonensis</name>
    <dbReference type="NCBI Taxonomy" id="2829809"/>
    <lineage>
        <taxon>Bacteria</taxon>
        <taxon>Pseudomonadati</taxon>
        <taxon>Pseudomonadota</taxon>
        <taxon>Gammaproteobacteria</taxon>
        <taxon>Alteromonadales</taxon>
        <taxon>Shewanellaceae</taxon>
        <taxon>Shewanella</taxon>
    </lineage>
</organism>
<dbReference type="PANTHER" id="PTHR30204:SF67">
    <property type="entry name" value="HTH-TYPE TRANSCRIPTIONAL REGULATOR MLRA-RELATED"/>
    <property type="match status" value="1"/>
</dbReference>
<dbReference type="SMART" id="SM00422">
    <property type="entry name" value="HTH_MERR"/>
    <property type="match status" value="1"/>
</dbReference>
<dbReference type="Proteomes" id="UP000679575">
    <property type="component" value="Chromosome"/>
</dbReference>
<evidence type="ECO:0000313" key="5">
    <source>
        <dbReference type="EMBL" id="QUN05079.1"/>
    </source>
</evidence>
<proteinExistence type="predicted"/>
<dbReference type="SUPFAM" id="SSF46955">
    <property type="entry name" value="Putative DNA-binding domain"/>
    <property type="match status" value="1"/>
</dbReference>
<gene>
    <name evidence="5" type="ORF">KDN34_12760</name>
</gene>
<protein>
    <submittedName>
        <fullName evidence="5">MerR family transcriptional regulator</fullName>
    </submittedName>
</protein>
<keyword evidence="3" id="KW-0804">Transcription</keyword>
<feature type="domain" description="HTH merR-type" evidence="4">
    <location>
        <begin position="7"/>
        <end position="76"/>
    </location>
</feature>
<keyword evidence="6" id="KW-1185">Reference proteome</keyword>
<dbReference type="PANTHER" id="PTHR30204">
    <property type="entry name" value="REDOX-CYCLING DRUG-SENSING TRANSCRIPTIONAL ACTIVATOR SOXR"/>
    <property type="match status" value="1"/>
</dbReference>
<keyword evidence="1" id="KW-0805">Transcription regulation</keyword>
<keyword evidence="2" id="KW-0238">DNA-binding</keyword>
<evidence type="ECO:0000256" key="1">
    <source>
        <dbReference type="ARBA" id="ARBA00023015"/>
    </source>
</evidence>
<dbReference type="Gene3D" id="1.10.1660.10">
    <property type="match status" value="1"/>
</dbReference>
<dbReference type="RefSeq" id="WP_212594129.1">
    <property type="nucleotide sequence ID" value="NZ_CP073587.1"/>
</dbReference>
<reference evidence="5 6" key="1">
    <citation type="submission" date="2021-04" db="EMBL/GenBank/DDBJ databases">
        <title>Novel species identification of genus Shewanella.</title>
        <authorList>
            <person name="Liu G."/>
        </authorList>
    </citation>
    <scope>NUCLEOTIDE SEQUENCE [LARGE SCALE GENOMIC DNA]</scope>
    <source>
        <strain evidence="5 6">FJAT-54481</strain>
    </source>
</reference>
<evidence type="ECO:0000313" key="6">
    <source>
        <dbReference type="Proteomes" id="UP000679575"/>
    </source>
</evidence>
<dbReference type="InterPro" id="IPR047057">
    <property type="entry name" value="MerR_fam"/>
</dbReference>
<dbReference type="InterPro" id="IPR009061">
    <property type="entry name" value="DNA-bd_dom_put_sf"/>
</dbReference>
<evidence type="ECO:0000256" key="2">
    <source>
        <dbReference type="ARBA" id="ARBA00023125"/>
    </source>
</evidence>
<dbReference type="EMBL" id="CP073587">
    <property type="protein sequence ID" value="QUN05079.1"/>
    <property type="molecule type" value="Genomic_DNA"/>
</dbReference>
<evidence type="ECO:0000256" key="3">
    <source>
        <dbReference type="ARBA" id="ARBA00023163"/>
    </source>
</evidence>
<dbReference type="Pfam" id="PF13411">
    <property type="entry name" value="MerR_1"/>
    <property type="match status" value="1"/>
</dbReference>
<name>A0ABX7YQP2_9GAMM</name>
<dbReference type="PROSITE" id="PS00552">
    <property type="entry name" value="HTH_MERR_1"/>
    <property type="match status" value="1"/>
</dbReference>
<dbReference type="CDD" id="cd01104">
    <property type="entry name" value="HTH_MlrA-CarA"/>
    <property type="match status" value="1"/>
</dbReference>
<dbReference type="PROSITE" id="PS50937">
    <property type="entry name" value="HTH_MERR_2"/>
    <property type="match status" value="1"/>
</dbReference>
<evidence type="ECO:0000259" key="4">
    <source>
        <dbReference type="PROSITE" id="PS50937"/>
    </source>
</evidence>
<accession>A0ABX7YQP2</accession>
<sequence>MPTDAAYLSIGEVAKLTGVNPITLRAWQRRFGLVIPARTPKGHRLYSDAQVLQIKEILSWLERGVAISKVKPLLDGGMSDEHHSDDDWQTLATALTNAVMELNAAYLQQRLDESCSLYPQPILNRYLREWLVQLQTQLALRVDGALLSNWCQSELTQWLSLRASKLLSQKPPYVLLCRLGAQSPWSEWLLTLELVLSGRYPQQFGEIANLDLLLLLQPRLQVDAVLIQPAADSSHKLVTQAAALKQQLGRPVLLVGEFAPMLAAADNQVIDIQQAQDDAVALLNSQLPARTY</sequence>